<dbReference type="Pfam" id="PF03798">
    <property type="entry name" value="TRAM_LAG1_CLN8"/>
    <property type="match status" value="1"/>
</dbReference>
<dbReference type="PANTHER" id="PTHR13439:SF0">
    <property type="entry name" value="TOPOISOMERASE I DAMAGE AFFECTED PROTEIN 4"/>
    <property type="match status" value="1"/>
</dbReference>
<organism evidence="6">
    <name type="scientific">Tetraselmis virus 1</name>
    <dbReference type="NCBI Taxonomy" id="2060617"/>
    <lineage>
        <taxon>Viruses</taxon>
        <taxon>Varidnaviria</taxon>
        <taxon>Bamfordvirae</taxon>
        <taxon>Nucleocytoviricota</taxon>
        <taxon>Megaviricetes</taxon>
        <taxon>Imitervirales</taxon>
        <taxon>Allomimiviridae</taxon>
        <taxon>Oceanusvirus</taxon>
        <taxon>Oceanusvirus kaneohense</taxon>
    </lineage>
</organism>
<dbReference type="GO" id="GO:0016020">
    <property type="term" value="C:membrane"/>
    <property type="evidence" value="ECO:0007669"/>
    <property type="project" value="UniProtKB-SubCell"/>
</dbReference>
<evidence type="ECO:0000259" key="5">
    <source>
        <dbReference type="PROSITE" id="PS50922"/>
    </source>
</evidence>
<dbReference type="PROSITE" id="PS50922">
    <property type="entry name" value="TLC"/>
    <property type="match status" value="1"/>
</dbReference>
<keyword evidence="4" id="KW-0472">Membrane</keyword>
<name>A0A2P0VNT9_9VIRU</name>
<dbReference type="InterPro" id="IPR006634">
    <property type="entry name" value="TLC-dom"/>
</dbReference>
<evidence type="ECO:0000313" key="7">
    <source>
        <dbReference type="Proteomes" id="UP000244773"/>
    </source>
</evidence>
<evidence type="ECO:0000313" key="6">
    <source>
        <dbReference type="EMBL" id="AUF82571.1"/>
    </source>
</evidence>
<reference evidence="6" key="1">
    <citation type="journal article" date="2018" name="Virology">
        <title>A giant virus infecting green algae encodes key fermentation genes.</title>
        <authorList>
            <person name="Schvarcz C.R."/>
            <person name="Steward G.F."/>
        </authorList>
    </citation>
    <scope>NUCLEOTIDE SEQUENCE [LARGE SCALE GENOMIC DNA]</scope>
</reference>
<sequence>MILIILTSTVAFAGVHVVSRKVIKHIRNKHDPNGRINPEKDEPILLTSEIFNIISIPLAIKSLTSNLKEKTTTVCSKALCGISSGFFLYDTAAHSIVTRNPQMIAHGIGCSAMYNYAALTNLLHYYAAGHMLWEISTPFVHARTIMSRLKMNSNPVYIANGAMMTLSFFLCRNVWGAVLFRDVLKKLKSGELQVPEIPKKTLLTTGVVLNTLNAFWFTRMINGLQKVIRIRNQHSG</sequence>
<dbReference type="PANTHER" id="PTHR13439">
    <property type="entry name" value="CT120 PROTEIN"/>
    <property type="match status" value="1"/>
</dbReference>
<dbReference type="InterPro" id="IPR050846">
    <property type="entry name" value="TLCD"/>
</dbReference>
<evidence type="ECO:0000256" key="3">
    <source>
        <dbReference type="ARBA" id="ARBA00022989"/>
    </source>
</evidence>
<keyword evidence="7" id="KW-1185">Reference proteome</keyword>
<gene>
    <name evidence="6" type="ORF">TetV_489</name>
</gene>
<comment type="subcellular location">
    <subcellularLocation>
        <location evidence="1">Membrane</location>
        <topology evidence="1">Multi-pass membrane protein</topology>
    </subcellularLocation>
</comment>
<evidence type="ECO:0000256" key="1">
    <source>
        <dbReference type="ARBA" id="ARBA00004141"/>
    </source>
</evidence>
<evidence type="ECO:0000256" key="2">
    <source>
        <dbReference type="ARBA" id="ARBA00022692"/>
    </source>
</evidence>
<dbReference type="GO" id="GO:0055088">
    <property type="term" value="P:lipid homeostasis"/>
    <property type="evidence" value="ECO:0007669"/>
    <property type="project" value="TreeGrafter"/>
</dbReference>
<proteinExistence type="predicted"/>
<dbReference type="EMBL" id="KY322437">
    <property type="protein sequence ID" value="AUF82571.1"/>
    <property type="molecule type" value="Genomic_DNA"/>
</dbReference>
<evidence type="ECO:0000256" key="4">
    <source>
        <dbReference type="ARBA" id="ARBA00023136"/>
    </source>
</evidence>
<protein>
    <submittedName>
        <fullName evidence="6">TLC domain-containing protein</fullName>
    </submittedName>
</protein>
<keyword evidence="2" id="KW-0812">Transmembrane</keyword>
<dbReference type="Proteomes" id="UP000244773">
    <property type="component" value="Segment"/>
</dbReference>
<accession>A0A2P0VNT9</accession>
<dbReference type="SMART" id="SM00724">
    <property type="entry name" value="TLC"/>
    <property type="match status" value="1"/>
</dbReference>
<keyword evidence="3" id="KW-1133">Transmembrane helix</keyword>
<feature type="domain" description="TLC" evidence="5">
    <location>
        <begin position="37"/>
        <end position="229"/>
    </location>
</feature>